<name>A0A559IEH7_9BACL</name>
<reference evidence="2 3" key="1">
    <citation type="submission" date="2019-07" db="EMBL/GenBank/DDBJ databases">
        <authorList>
            <person name="Kim J."/>
        </authorList>
    </citation>
    <scope>NUCLEOTIDE SEQUENCE [LARGE SCALE GENOMIC DNA]</scope>
    <source>
        <strain evidence="2 3">N4</strain>
    </source>
</reference>
<keyword evidence="3" id="KW-1185">Reference proteome</keyword>
<dbReference type="RefSeq" id="WP_144994872.1">
    <property type="nucleotide sequence ID" value="NZ_VNJK01000006.1"/>
</dbReference>
<evidence type="ECO:0000313" key="2">
    <source>
        <dbReference type="EMBL" id="TVX86068.1"/>
    </source>
</evidence>
<dbReference type="Proteomes" id="UP000318102">
    <property type="component" value="Unassembled WGS sequence"/>
</dbReference>
<feature type="region of interest" description="Disordered" evidence="1">
    <location>
        <begin position="270"/>
        <end position="315"/>
    </location>
</feature>
<feature type="compositionally biased region" description="Acidic residues" evidence="1">
    <location>
        <begin position="287"/>
        <end position="296"/>
    </location>
</feature>
<proteinExistence type="predicted"/>
<evidence type="ECO:0000313" key="3">
    <source>
        <dbReference type="Proteomes" id="UP000318102"/>
    </source>
</evidence>
<protein>
    <submittedName>
        <fullName evidence="2">Uncharacterized protein</fullName>
    </submittedName>
</protein>
<dbReference type="AlphaFoldDB" id="A0A559IEH7"/>
<accession>A0A559IEH7</accession>
<organism evidence="2 3">
    <name type="scientific">Paenibacillus agilis</name>
    <dbReference type="NCBI Taxonomy" id="3020863"/>
    <lineage>
        <taxon>Bacteria</taxon>
        <taxon>Bacillati</taxon>
        <taxon>Bacillota</taxon>
        <taxon>Bacilli</taxon>
        <taxon>Bacillales</taxon>
        <taxon>Paenibacillaceae</taxon>
        <taxon>Paenibacillus</taxon>
    </lineage>
</organism>
<sequence>MKNVLKSIPVLFEKVDQIDTRFQKVKIWLMHIGQNYNNSIFMKESVEEAMSTLKNTPILGYIEESRLGDKDFRGHEVELVVEGGELKTKYIGQAFGVIPENCNPRFEIKKGDFDNELEYLVVDGLMWTKFDDGVNILNTHGGVPQSMELHDDYDGYFNDEGVFVFTRFSFYGACLLGQDVLPAMQKASVEVSFSANVNVYQEEIARKLEEFQMAFSNKNQDKEVEQKMTLEELLAKYATTVDALSEIGVEVNTYSIEDLDVKLAEVFASKEDDEDDSDKDDEKGSDSDEDEDDEKEKDEKDFSQEKDSETESIPDKFTLNFELSHDDIRSQLYTGLDQHIATAIGGEEEWSWNYIVSVYDTHFITEDDYGRKFHKVEYSREGDSIALGNVSEVYAMFLTSDEKGALELMRSSFEQYEKENTELKEFQANVLKGQHEALAEEVIAQFDKLTEDDVTEIRENIHNSTLEQIESKCFEMVGRKTTKFSAPKTTYSMKIGVNANQDSPSPSGYAHLFKKHGLS</sequence>
<comment type="caution">
    <text evidence="2">The sequence shown here is derived from an EMBL/GenBank/DDBJ whole genome shotgun (WGS) entry which is preliminary data.</text>
</comment>
<evidence type="ECO:0000256" key="1">
    <source>
        <dbReference type="SAM" id="MobiDB-lite"/>
    </source>
</evidence>
<dbReference type="EMBL" id="VNJK01000006">
    <property type="protein sequence ID" value="TVX86068.1"/>
    <property type="molecule type" value="Genomic_DNA"/>
</dbReference>
<gene>
    <name evidence="2" type="ORF">FPZ44_24320</name>
</gene>
<dbReference type="OrthoDB" id="2329786at2"/>
<feature type="compositionally biased region" description="Basic and acidic residues" evidence="1">
    <location>
        <begin position="297"/>
        <end position="309"/>
    </location>
</feature>